<evidence type="ECO:0000256" key="4">
    <source>
        <dbReference type="ARBA" id="ARBA00022989"/>
    </source>
</evidence>
<comment type="similarity">
    <text evidence="7">Belongs to the DHHC palmitoyltransferase family.</text>
</comment>
<name>A0A9W6ZT51_9STRA</name>
<dbReference type="InterPro" id="IPR001594">
    <property type="entry name" value="Palmitoyltrfase_DHHC"/>
</dbReference>
<comment type="subcellular location">
    <subcellularLocation>
        <location evidence="1">Membrane</location>
        <topology evidence="1">Multi-pass membrane protein</topology>
    </subcellularLocation>
</comment>
<keyword evidence="2 7" id="KW-0808">Transferase</keyword>
<keyword evidence="4 7" id="KW-1133">Transmembrane helix</keyword>
<evidence type="ECO:0000256" key="1">
    <source>
        <dbReference type="ARBA" id="ARBA00004141"/>
    </source>
</evidence>
<keyword evidence="5 7" id="KW-0472">Membrane</keyword>
<keyword evidence="10" id="KW-1185">Reference proteome</keyword>
<dbReference type="GO" id="GO:0005783">
    <property type="term" value="C:endoplasmic reticulum"/>
    <property type="evidence" value="ECO:0007669"/>
    <property type="project" value="TreeGrafter"/>
</dbReference>
<evidence type="ECO:0000256" key="3">
    <source>
        <dbReference type="ARBA" id="ARBA00022692"/>
    </source>
</evidence>
<protein>
    <recommendedName>
        <fullName evidence="7">Palmitoyltransferase</fullName>
        <ecNumber evidence="7">2.3.1.225</ecNumber>
    </recommendedName>
</protein>
<dbReference type="GO" id="GO:0006612">
    <property type="term" value="P:protein targeting to membrane"/>
    <property type="evidence" value="ECO:0007669"/>
    <property type="project" value="TreeGrafter"/>
</dbReference>
<dbReference type="GO" id="GO:0016020">
    <property type="term" value="C:membrane"/>
    <property type="evidence" value="ECO:0007669"/>
    <property type="project" value="UniProtKB-SubCell"/>
</dbReference>
<dbReference type="PANTHER" id="PTHR22883">
    <property type="entry name" value="ZINC FINGER DHHC DOMAIN CONTAINING PROTEIN"/>
    <property type="match status" value="1"/>
</dbReference>
<dbReference type="InterPro" id="IPR039859">
    <property type="entry name" value="PFA4/ZDH16/20/ERF2-like"/>
</dbReference>
<comment type="domain">
    <text evidence="7">The DHHC domain is required for palmitoyltransferase activity.</text>
</comment>
<evidence type="ECO:0000256" key="6">
    <source>
        <dbReference type="ARBA" id="ARBA00023315"/>
    </source>
</evidence>
<dbReference type="OrthoDB" id="9909019at2759"/>
<dbReference type="GO" id="GO:0019706">
    <property type="term" value="F:protein-cysteine S-palmitoyltransferase activity"/>
    <property type="evidence" value="ECO:0007669"/>
    <property type="project" value="UniProtKB-EC"/>
</dbReference>
<feature type="non-terminal residue" evidence="9">
    <location>
        <position position="1"/>
    </location>
</feature>
<comment type="catalytic activity">
    <reaction evidence="7">
        <text>L-cysteinyl-[protein] + hexadecanoyl-CoA = S-hexadecanoyl-L-cysteinyl-[protein] + CoA</text>
        <dbReference type="Rhea" id="RHEA:36683"/>
        <dbReference type="Rhea" id="RHEA-COMP:10131"/>
        <dbReference type="Rhea" id="RHEA-COMP:11032"/>
        <dbReference type="ChEBI" id="CHEBI:29950"/>
        <dbReference type="ChEBI" id="CHEBI:57287"/>
        <dbReference type="ChEBI" id="CHEBI:57379"/>
        <dbReference type="ChEBI" id="CHEBI:74151"/>
        <dbReference type="EC" id="2.3.1.225"/>
    </reaction>
</comment>
<feature type="transmembrane region" description="Helical" evidence="7">
    <location>
        <begin position="50"/>
        <end position="74"/>
    </location>
</feature>
<evidence type="ECO:0000313" key="9">
    <source>
        <dbReference type="EMBL" id="GMH56175.1"/>
    </source>
</evidence>
<keyword evidence="3 7" id="KW-0812">Transmembrane</keyword>
<comment type="caution">
    <text evidence="7">Lacks conserved residue(s) required for the propagation of feature annotation.</text>
</comment>
<dbReference type="AlphaFoldDB" id="A0A9W6ZT51"/>
<dbReference type="EMBL" id="BRXZ01002175">
    <property type="protein sequence ID" value="GMH56175.1"/>
    <property type="molecule type" value="Genomic_DNA"/>
</dbReference>
<organism evidence="9 10">
    <name type="scientific">Triparma retinervis</name>
    <dbReference type="NCBI Taxonomy" id="2557542"/>
    <lineage>
        <taxon>Eukaryota</taxon>
        <taxon>Sar</taxon>
        <taxon>Stramenopiles</taxon>
        <taxon>Ochrophyta</taxon>
        <taxon>Bolidophyceae</taxon>
        <taxon>Parmales</taxon>
        <taxon>Triparmaceae</taxon>
        <taxon>Triparma</taxon>
    </lineage>
</organism>
<reference evidence="9" key="1">
    <citation type="submission" date="2022-07" db="EMBL/GenBank/DDBJ databases">
        <title>Genome analysis of Parmales, a sister group of diatoms, reveals the evolutionary specialization of diatoms from phago-mixotrophs to photoautotrophs.</title>
        <authorList>
            <person name="Ban H."/>
            <person name="Sato S."/>
            <person name="Yoshikawa S."/>
            <person name="Kazumasa Y."/>
            <person name="Nakamura Y."/>
            <person name="Ichinomiya M."/>
            <person name="Saitoh K."/>
            <person name="Sato N."/>
            <person name="Blanc-Mathieu R."/>
            <person name="Endo H."/>
            <person name="Kuwata A."/>
            <person name="Ogata H."/>
        </authorList>
    </citation>
    <scope>NUCLEOTIDE SEQUENCE</scope>
</reference>
<dbReference type="GO" id="GO:0005794">
    <property type="term" value="C:Golgi apparatus"/>
    <property type="evidence" value="ECO:0007669"/>
    <property type="project" value="TreeGrafter"/>
</dbReference>
<dbReference type="PROSITE" id="PS50216">
    <property type="entry name" value="DHHC"/>
    <property type="match status" value="1"/>
</dbReference>
<keyword evidence="6 7" id="KW-0012">Acyltransferase</keyword>
<dbReference type="Pfam" id="PF01529">
    <property type="entry name" value="DHHC"/>
    <property type="match status" value="1"/>
</dbReference>
<proteinExistence type="inferred from homology"/>
<dbReference type="Proteomes" id="UP001165082">
    <property type="component" value="Unassembled WGS sequence"/>
</dbReference>
<comment type="caution">
    <text evidence="9">The sequence shown here is derived from an EMBL/GenBank/DDBJ whole genome shotgun (WGS) entry which is preliminary data.</text>
</comment>
<sequence>GGRSLNLCTLCNVVRPPGATHCYDCDVCVSDLDHHCPWTGKCIGGKNLRWFYLFLASLAALILFSIAGLVMMTMTD</sequence>
<evidence type="ECO:0000256" key="2">
    <source>
        <dbReference type="ARBA" id="ARBA00022679"/>
    </source>
</evidence>
<evidence type="ECO:0000259" key="8">
    <source>
        <dbReference type="Pfam" id="PF01529"/>
    </source>
</evidence>
<feature type="domain" description="Palmitoyltransferase DHHC" evidence="8">
    <location>
        <begin position="5"/>
        <end position="73"/>
    </location>
</feature>
<dbReference type="EC" id="2.3.1.225" evidence="7"/>
<evidence type="ECO:0000256" key="5">
    <source>
        <dbReference type="ARBA" id="ARBA00023136"/>
    </source>
</evidence>
<evidence type="ECO:0000313" key="10">
    <source>
        <dbReference type="Proteomes" id="UP001165082"/>
    </source>
</evidence>
<evidence type="ECO:0000256" key="7">
    <source>
        <dbReference type="RuleBase" id="RU079119"/>
    </source>
</evidence>
<gene>
    <name evidence="9" type="ORF">TrRE_jg910</name>
</gene>
<accession>A0A9W6ZT51</accession>